<feature type="domain" description="SAM" evidence="1">
    <location>
        <begin position="9"/>
        <end position="74"/>
    </location>
</feature>
<name>A0A8S4S5T6_9NEOP</name>
<dbReference type="Pfam" id="PF00536">
    <property type="entry name" value="SAM_1"/>
    <property type="match status" value="1"/>
</dbReference>
<dbReference type="PANTHER" id="PTHR12844:SF42">
    <property type="entry name" value="CONNECTOR ENHANCER OF KSR PROTEIN CNK"/>
    <property type="match status" value="1"/>
</dbReference>
<dbReference type="InterPro" id="IPR013761">
    <property type="entry name" value="SAM/pointed_sf"/>
</dbReference>
<dbReference type="EMBL" id="CAKXAJ010025855">
    <property type="protein sequence ID" value="CAH2244774.1"/>
    <property type="molecule type" value="Genomic_DNA"/>
</dbReference>
<evidence type="ECO:0000313" key="3">
    <source>
        <dbReference type="Proteomes" id="UP000838756"/>
    </source>
</evidence>
<gene>
    <name evidence="2" type="primary">jg5010</name>
    <name evidence="2" type="ORF">PAEG_LOCUS20685</name>
</gene>
<dbReference type="AlphaFoldDB" id="A0A8S4S5T6"/>
<evidence type="ECO:0000259" key="1">
    <source>
        <dbReference type="PROSITE" id="PS50105"/>
    </source>
</evidence>
<sequence length="100" mass="11324">MGSLNIPEWSPDQVAEWMSGLGPKVAQYVPELRDKGLNGAKLLTLRCDDLEYLGVNIIGHQELILEAVEHLRNFLLGQYLKVMDYMINVLNIPTKNSQEN</sequence>
<dbReference type="SMART" id="SM00454">
    <property type="entry name" value="SAM"/>
    <property type="match status" value="1"/>
</dbReference>
<dbReference type="InterPro" id="IPR051566">
    <property type="entry name" value="CNKSR"/>
</dbReference>
<dbReference type="PROSITE" id="PS50105">
    <property type="entry name" value="SAM_DOMAIN"/>
    <property type="match status" value="1"/>
</dbReference>
<organism evidence="2 3">
    <name type="scientific">Pararge aegeria aegeria</name>
    <dbReference type="NCBI Taxonomy" id="348720"/>
    <lineage>
        <taxon>Eukaryota</taxon>
        <taxon>Metazoa</taxon>
        <taxon>Ecdysozoa</taxon>
        <taxon>Arthropoda</taxon>
        <taxon>Hexapoda</taxon>
        <taxon>Insecta</taxon>
        <taxon>Pterygota</taxon>
        <taxon>Neoptera</taxon>
        <taxon>Endopterygota</taxon>
        <taxon>Lepidoptera</taxon>
        <taxon>Glossata</taxon>
        <taxon>Ditrysia</taxon>
        <taxon>Papilionoidea</taxon>
        <taxon>Nymphalidae</taxon>
        <taxon>Satyrinae</taxon>
        <taxon>Satyrini</taxon>
        <taxon>Parargina</taxon>
        <taxon>Pararge</taxon>
    </lineage>
</organism>
<dbReference type="OrthoDB" id="74412at2759"/>
<proteinExistence type="predicted"/>
<dbReference type="Gene3D" id="1.10.150.50">
    <property type="entry name" value="Transcription Factor, Ets-1"/>
    <property type="match status" value="1"/>
</dbReference>
<dbReference type="InterPro" id="IPR001660">
    <property type="entry name" value="SAM"/>
</dbReference>
<protein>
    <submittedName>
        <fullName evidence="2">Jg5010 protein</fullName>
    </submittedName>
</protein>
<keyword evidence="3" id="KW-1185">Reference proteome</keyword>
<evidence type="ECO:0000313" key="2">
    <source>
        <dbReference type="EMBL" id="CAH2244774.1"/>
    </source>
</evidence>
<accession>A0A8S4S5T6</accession>
<comment type="caution">
    <text evidence="2">The sequence shown here is derived from an EMBL/GenBank/DDBJ whole genome shotgun (WGS) entry which is preliminary data.</text>
</comment>
<dbReference type="SUPFAM" id="SSF47769">
    <property type="entry name" value="SAM/Pointed domain"/>
    <property type="match status" value="1"/>
</dbReference>
<reference evidence="2" key="1">
    <citation type="submission" date="2022-03" db="EMBL/GenBank/DDBJ databases">
        <authorList>
            <person name="Lindestad O."/>
        </authorList>
    </citation>
    <scope>NUCLEOTIDE SEQUENCE</scope>
</reference>
<dbReference type="PANTHER" id="PTHR12844">
    <property type="entry name" value="CONNECTOR ENCHANCER OF KINASE SUPPRESSOR OF RAS"/>
    <property type="match status" value="1"/>
</dbReference>
<dbReference type="Proteomes" id="UP000838756">
    <property type="component" value="Unassembled WGS sequence"/>
</dbReference>